<keyword evidence="1" id="KW-0812">Transmembrane</keyword>
<accession>A0ABY7F2B5</accession>
<evidence type="ECO:0000313" key="3">
    <source>
        <dbReference type="Proteomes" id="UP001164746"/>
    </source>
</evidence>
<evidence type="ECO:0000313" key="2">
    <source>
        <dbReference type="EMBL" id="WAR16323.1"/>
    </source>
</evidence>
<feature type="transmembrane region" description="Helical" evidence="1">
    <location>
        <begin position="20"/>
        <end position="39"/>
    </location>
</feature>
<protein>
    <submittedName>
        <fullName evidence="2">Uncharacterized protein</fullName>
    </submittedName>
</protein>
<reference evidence="2" key="1">
    <citation type="submission" date="2022-11" db="EMBL/GenBank/DDBJ databases">
        <title>Centuries of genome instability and evolution in soft-shell clam transmissible cancer (bioRxiv).</title>
        <authorList>
            <person name="Hart S.F.M."/>
            <person name="Yonemitsu M.A."/>
            <person name="Giersch R.M."/>
            <person name="Beal B.F."/>
            <person name="Arriagada G."/>
            <person name="Davis B.W."/>
            <person name="Ostrander E.A."/>
            <person name="Goff S.P."/>
            <person name="Metzger M.J."/>
        </authorList>
    </citation>
    <scope>NUCLEOTIDE SEQUENCE</scope>
    <source>
        <strain evidence="2">MELC-2E11</strain>
        <tissue evidence="2">Siphon/mantle</tissue>
    </source>
</reference>
<organism evidence="2 3">
    <name type="scientific">Mya arenaria</name>
    <name type="common">Soft-shell clam</name>
    <dbReference type="NCBI Taxonomy" id="6604"/>
    <lineage>
        <taxon>Eukaryota</taxon>
        <taxon>Metazoa</taxon>
        <taxon>Spiralia</taxon>
        <taxon>Lophotrochozoa</taxon>
        <taxon>Mollusca</taxon>
        <taxon>Bivalvia</taxon>
        <taxon>Autobranchia</taxon>
        <taxon>Heteroconchia</taxon>
        <taxon>Euheterodonta</taxon>
        <taxon>Imparidentia</taxon>
        <taxon>Neoheterodontei</taxon>
        <taxon>Myida</taxon>
        <taxon>Myoidea</taxon>
        <taxon>Myidae</taxon>
        <taxon>Mya</taxon>
    </lineage>
</organism>
<sequence length="107" mass="12678">MQLNSTKRFWKLIRRRRCNVNRLGAGINFNGYFVIAYNLRKNRAITLKNYIRLLIKQNLTESGMNMSPRKLNKNFEVCIRNCLSPPYRHGYFRMSIGEGIRTGQHLL</sequence>
<dbReference type="EMBL" id="CP111021">
    <property type="protein sequence ID" value="WAR16323.1"/>
    <property type="molecule type" value="Genomic_DNA"/>
</dbReference>
<keyword evidence="3" id="KW-1185">Reference proteome</keyword>
<keyword evidence="1" id="KW-0472">Membrane</keyword>
<proteinExistence type="predicted"/>
<dbReference type="Proteomes" id="UP001164746">
    <property type="component" value="Chromosome 10"/>
</dbReference>
<gene>
    <name evidence="2" type="ORF">MAR_030917</name>
</gene>
<name>A0ABY7F2B5_MYAAR</name>
<evidence type="ECO:0000256" key="1">
    <source>
        <dbReference type="SAM" id="Phobius"/>
    </source>
</evidence>
<keyword evidence="1" id="KW-1133">Transmembrane helix</keyword>